<dbReference type="OrthoDB" id="7866483at2"/>
<evidence type="ECO:0000313" key="2">
    <source>
        <dbReference type="Proteomes" id="UP000029917"/>
    </source>
</evidence>
<dbReference type="EMBL" id="JRKS01000001">
    <property type="protein sequence ID" value="KGJ09735.1"/>
    <property type="molecule type" value="Genomic_DNA"/>
</dbReference>
<dbReference type="RefSeq" id="WP_036716030.1">
    <property type="nucleotide sequence ID" value="NZ_JRKS01000001.1"/>
</dbReference>
<dbReference type="AlphaFoldDB" id="A0A099FG48"/>
<proteinExistence type="predicted"/>
<reference evidence="1 2" key="1">
    <citation type="submission" date="2014-09" db="EMBL/GenBank/DDBJ databases">
        <authorList>
            <person name="McGinnis J.M."/>
            <person name="Wolfgang W.J."/>
        </authorList>
    </citation>
    <scope>NUCLEOTIDE SEQUENCE [LARGE SCALE GENOMIC DNA]</scope>
    <source>
        <strain evidence="1 2">HAMBI 3106</strain>
    </source>
</reference>
<organism evidence="1 2">
    <name type="scientific">Paracoccus sphaerophysae</name>
    <dbReference type="NCBI Taxonomy" id="690417"/>
    <lineage>
        <taxon>Bacteria</taxon>
        <taxon>Pseudomonadati</taxon>
        <taxon>Pseudomonadota</taxon>
        <taxon>Alphaproteobacteria</taxon>
        <taxon>Rhodobacterales</taxon>
        <taxon>Paracoccaceae</taxon>
        <taxon>Paracoccus</taxon>
    </lineage>
</organism>
<comment type="caution">
    <text evidence="1">The sequence shown here is derived from an EMBL/GenBank/DDBJ whole genome shotgun (WGS) entry which is preliminary data.</text>
</comment>
<protein>
    <submittedName>
        <fullName evidence="1">Uncharacterized protein</fullName>
    </submittedName>
</protein>
<reference evidence="1 2" key="2">
    <citation type="submission" date="2014-10" db="EMBL/GenBank/DDBJ databases">
        <title>Paracoccus sanguinis sp. nov., isolated from clinical specimens of New York State patients.</title>
        <authorList>
            <person name="Mingle L.A."/>
            <person name="Cole J.A."/>
            <person name="Lapierre P."/>
            <person name="Musser K.A."/>
        </authorList>
    </citation>
    <scope>NUCLEOTIDE SEQUENCE [LARGE SCALE GENOMIC DNA]</scope>
    <source>
        <strain evidence="1 2">HAMBI 3106</strain>
    </source>
</reference>
<name>A0A099FG48_9RHOB</name>
<dbReference type="Proteomes" id="UP000029917">
    <property type="component" value="Unassembled WGS sequence"/>
</dbReference>
<keyword evidence="2" id="KW-1185">Reference proteome</keyword>
<evidence type="ECO:0000313" key="1">
    <source>
        <dbReference type="EMBL" id="KGJ09735.1"/>
    </source>
</evidence>
<dbReference type="STRING" id="690417.IC63_00915"/>
<gene>
    <name evidence="1" type="ORF">IC63_00915</name>
</gene>
<accession>A0A099FG48</accession>
<sequence>MTLPPVPPPDLLKRLPGYYRRWELTELVIPDRYYFFESAGLHGDGEPLFAVYVQPADLAPGEGRLQ</sequence>